<evidence type="ECO:0000313" key="7">
    <source>
        <dbReference type="EMBL" id="KAH7510576.1"/>
    </source>
</evidence>
<dbReference type="GO" id="GO:0048544">
    <property type="term" value="P:recognition of pollen"/>
    <property type="evidence" value="ECO:0007669"/>
    <property type="project" value="InterPro"/>
</dbReference>
<keyword evidence="2" id="KW-1015">Disulfide bond</keyword>
<dbReference type="PROSITE" id="PS50927">
    <property type="entry name" value="BULB_LECTIN"/>
    <property type="match status" value="2"/>
</dbReference>
<feature type="transmembrane region" description="Helical" evidence="5">
    <location>
        <begin position="428"/>
        <end position="448"/>
    </location>
</feature>
<feature type="region of interest" description="Disordered" evidence="4">
    <location>
        <begin position="1"/>
        <end position="22"/>
    </location>
</feature>
<feature type="transmembrane region" description="Helical" evidence="5">
    <location>
        <begin position="469"/>
        <end position="492"/>
    </location>
</feature>
<evidence type="ECO:0000259" key="6">
    <source>
        <dbReference type="PROSITE" id="PS50927"/>
    </source>
</evidence>
<dbReference type="InterPro" id="IPR036426">
    <property type="entry name" value="Bulb-type_lectin_dom_sf"/>
</dbReference>
<keyword evidence="3" id="KW-0325">Glycoprotein</keyword>
<proteinExistence type="predicted"/>
<keyword evidence="5" id="KW-1133">Transmembrane helix</keyword>
<evidence type="ECO:0000256" key="5">
    <source>
        <dbReference type="SAM" id="Phobius"/>
    </source>
</evidence>
<organism evidence="7 8">
    <name type="scientific">Ziziphus jujuba var. spinosa</name>
    <dbReference type="NCBI Taxonomy" id="714518"/>
    <lineage>
        <taxon>Eukaryota</taxon>
        <taxon>Viridiplantae</taxon>
        <taxon>Streptophyta</taxon>
        <taxon>Embryophyta</taxon>
        <taxon>Tracheophyta</taxon>
        <taxon>Spermatophyta</taxon>
        <taxon>Magnoliopsida</taxon>
        <taxon>eudicotyledons</taxon>
        <taxon>Gunneridae</taxon>
        <taxon>Pentapetalae</taxon>
        <taxon>rosids</taxon>
        <taxon>fabids</taxon>
        <taxon>Rosales</taxon>
        <taxon>Rhamnaceae</taxon>
        <taxon>Paliureae</taxon>
        <taxon>Ziziphus</taxon>
    </lineage>
</organism>
<reference evidence="7" key="1">
    <citation type="journal article" date="2021" name="Front. Plant Sci.">
        <title>Chromosome-Scale Genome Assembly for Chinese Sour Jujube and Insights Into Its Genome Evolution and Domestication Signature.</title>
        <authorList>
            <person name="Shen L.-Y."/>
            <person name="Luo H."/>
            <person name="Wang X.-L."/>
            <person name="Wang X.-M."/>
            <person name="Qiu X.-J."/>
            <person name="Liu H."/>
            <person name="Zhou S.-S."/>
            <person name="Jia K.-H."/>
            <person name="Nie S."/>
            <person name="Bao Y.-T."/>
            <person name="Zhang R.-G."/>
            <person name="Yun Q.-Z."/>
            <person name="Chai Y.-H."/>
            <person name="Lu J.-Y."/>
            <person name="Li Y."/>
            <person name="Zhao S.-W."/>
            <person name="Mao J.-F."/>
            <person name="Jia S.-G."/>
            <person name="Mao Y.-M."/>
        </authorList>
    </citation>
    <scope>NUCLEOTIDE SEQUENCE</scope>
    <source>
        <strain evidence="7">AT0</strain>
        <tissue evidence="7">Leaf</tissue>
    </source>
</reference>
<gene>
    <name evidence="7" type="ORF">FEM48_ZijujUnG0111100</name>
</gene>
<dbReference type="Gene3D" id="2.90.10.10">
    <property type="entry name" value="Bulb-type lectin domain"/>
    <property type="match status" value="4"/>
</dbReference>
<sequence>MNAKAQTEYPKNITRGSILSPNTINSSWPSPSGLFSFGFYPEGNGFRVGIWMATDKPETRVVVWTANPDVPPCSPDATLELKGRLVLRTEQGEEKNVTYNDDLPDPATSAAMLDDGNFQLFNGSGYLMWQSFDYPTDTILGGQVLTSDSWLQSSISRSDHSSGLFMLRMQNDGNLVCYPANISNNPDTAYWSSGTFSYAAMLNLSHLGYLSLEGSYGKPIRFLSNGSYPVKNKTIIHRATLDSDGIFRKYSHYIVSNVSSKVTEKWSSMQNPCDVKGICGLNSFCQVVNNKSECSCYPGFVSVEPSMMFLGCYQNFSAESYGDKEEADPALRYNFTSLNNIRWDDPPYTVEILMEEACKGSCMNDFNCWAVLYESTRCRKYNFPLRYGKQSKDITTKALFKVKNIGMAKESNHNHPAPANDESRIKTVMFILGLSLGSVACLCFAFAVSSFIAYKHKYHRYVGETINEIVNYILSMTSNFLVTLLLLLAVLFTSEAAQQPWDGFAIGIWLVGGDDITVVWTANRDDPPITSSNATLSLDENGKLLLRTNDGQKEKIIVNTTYSATSASMLDSGNFVLCNRSGHVIWESFQNPTDTLLGGQVLHSGHQLFSSLSETDRSTGRFRLKMQVDELSIGNGSYFRSSLYSSSEDNQNGTIYLATIDANGIFKLYSHAPDKDGKLKKHDLMWPALKNPCEVKGFVGLTAFALFDDQPNCVCLPGSDYIDVDKKTLGCLNNHSDGGCIGGKENVTHYNIAQMENIIWPDFGYMEASMSMEECNNSCLTDCNCWAALFKKDANGKDVCTKQKLPLRYVRRNDSQEDPTTSFSKWTHKNNQK</sequence>
<name>A0A978U810_ZIZJJ</name>
<dbReference type="Proteomes" id="UP000813462">
    <property type="component" value="Unassembled WGS sequence"/>
</dbReference>
<feature type="region of interest" description="Disordered" evidence="4">
    <location>
        <begin position="811"/>
        <end position="833"/>
    </location>
</feature>
<evidence type="ECO:0000256" key="2">
    <source>
        <dbReference type="ARBA" id="ARBA00023157"/>
    </source>
</evidence>
<protein>
    <recommendedName>
        <fullName evidence="6">Bulb-type lectin domain-containing protein</fullName>
    </recommendedName>
</protein>
<dbReference type="InterPro" id="IPR001480">
    <property type="entry name" value="Bulb-type_lectin_dom"/>
</dbReference>
<dbReference type="SMART" id="SM00108">
    <property type="entry name" value="B_lectin"/>
    <property type="match status" value="2"/>
</dbReference>
<dbReference type="Pfam" id="PF01453">
    <property type="entry name" value="B_lectin"/>
    <property type="match status" value="2"/>
</dbReference>
<dbReference type="AlphaFoldDB" id="A0A978U810"/>
<accession>A0A978U810</accession>
<dbReference type="EMBL" id="JAEACU010000456">
    <property type="protein sequence ID" value="KAH7510576.1"/>
    <property type="molecule type" value="Genomic_DNA"/>
</dbReference>
<evidence type="ECO:0000256" key="4">
    <source>
        <dbReference type="SAM" id="MobiDB-lite"/>
    </source>
</evidence>
<dbReference type="Pfam" id="PF00954">
    <property type="entry name" value="S_locus_glycop"/>
    <property type="match status" value="1"/>
</dbReference>
<feature type="domain" description="Bulb-type lectin" evidence="6">
    <location>
        <begin position="473"/>
        <end position="590"/>
    </location>
</feature>
<dbReference type="Pfam" id="PF08276">
    <property type="entry name" value="PAN_2"/>
    <property type="match status" value="1"/>
</dbReference>
<evidence type="ECO:0000256" key="3">
    <source>
        <dbReference type="ARBA" id="ARBA00023180"/>
    </source>
</evidence>
<evidence type="ECO:0000313" key="8">
    <source>
        <dbReference type="Proteomes" id="UP000813462"/>
    </source>
</evidence>
<dbReference type="PANTHER" id="PTHR47976">
    <property type="entry name" value="G-TYPE LECTIN S-RECEPTOR-LIKE SERINE/THREONINE-PROTEIN KINASE SD2-5"/>
    <property type="match status" value="1"/>
</dbReference>
<dbReference type="InterPro" id="IPR003609">
    <property type="entry name" value="Pan_app"/>
</dbReference>
<keyword evidence="1" id="KW-0732">Signal</keyword>
<feature type="domain" description="Bulb-type lectin" evidence="6">
    <location>
        <begin position="15"/>
        <end position="133"/>
    </location>
</feature>
<evidence type="ECO:0000256" key="1">
    <source>
        <dbReference type="ARBA" id="ARBA00022729"/>
    </source>
</evidence>
<dbReference type="InterPro" id="IPR051343">
    <property type="entry name" value="G-type_lectin_kinases/EP1-like"/>
</dbReference>
<dbReference type="FunFam" id="2.90.10.10:FF:000026">
    <property type="entry name" value="Serine/threonine-protein kinase"/>
    <property type="match status" value="1"/>
</dbReference>
<keyword evidence="5" id="KW-0472">Membrane</keyword>
<dbReference type="SUPFAM" id="SSF51110">
    <property type="entry name" value="alpha-D-mannose-specific plant lectins"/>
    <property type="match status" value="3"/>
</dbReference>
<dbReference type="InterPro" id="IPR000858">
    <property type="entry name" value="S_locus_glycoprot_dom"/>
</dbReference>
<keyword evidence="5" id="KW-0812">Transmembrane</keyword>
<dbReference type="PANTHER" id="PTHR47976:SF49">
    <property type="entry name" value="RECEPTOR-LIKE SERINE_THREONINE-PROTEIN KINASE"/>
    <property type="match status" value="1"/>
</dbReference>
<comment type="caution">
    <text evidence="7">The sequence shown here is derived from an EMBL/GenBank/DDBJ whole genome shotgun (WGS) entry which is preliminary data.</text>
</comment>